<keyword evidence="1" id="KW-1133">Transmembrane helix</keyword>
<dbReference type="NCBIfam" id="NF047440">
    <property type="entry name" value="LA3751_2_3_fam"/>
    <property type="match status" value="1"/>
</dbReference>
<feature type="transmembrane region" description="Helical" evidence="1">
    <location>
        <begin position="310"/>
        <end position="328"/>
    </location>
</feature>
<evidence type="ECO:0000313" key="3">
    <source>
        <dbReference type="Proteomes" id="UP000297891"/>
    </source>
</evidence>
<dbReference type="AlphaFoldDB" id="A0A5F1Z585"/>
<feature type="transmembrane region" description="Helical" evidence="1">
    <location>
        <begin position="180"/>
        <end position="196"/>
    </location>
</feature>
<evidence type="ECO:0000256" key="1">
    <source>
        <dbReference type="SAM" id="Phobius"/>
    </source>
</evidence>
<keyword evidence="1" id="KW-0812">Transmembrane</keyword>
<feature type="transmembrane region" description="Helical" evidence="1">
    <location>
        <begin position="125"/>
        <end position="149"/>
    </location>
</feature>
<comment type="caution">
    <text evidence="2">The sequence shown here is derived from an EMBL/GenBank/DDBJ whole genome shotgun (WGS) entry which is preliminary data.</text>
</comment>
<reference evidence="2" key="1">
    <citation type="journal article" date="2019" name="PLoS Negl. Trop. Dis.">
        <title>Revisiting the worldwide diversity of Leptospira species in the environment.</title>
        <authorList>
            <person name="Vincent A.T."/>
            <person name="Schiettekatte O."/>
            <person name="Bourhy P."/>
            <person name="Veyrier F.J."/>
            <person name="Picardeau M."/>
        </authorList>
    </citation>
    <scope>NUCLEOTIDE SEQUENCE [LARGE SCALE GENOMIC DNA]</scope>
    <source>
        <strain evidence="2">201800277</strain>
    </source>
</reference>
<dbReference type="EMBL" id="RQFP01000014">
    <property type="protein sequence ID" value="TGK91966.1"/>
    <property type="molecule type" value="Genomic_DNA"/>
</dbReference>
<organism evidence="2 3">
    <name type="scientific">Leptospira brenneri</name>
    <dbReference type="NCBI Taxonomy" id="2023182"/>
    <lineage>
        <taxon>Bacteria</taxon>
        <taxon>Pseudomonadati</taxon>
        <taxon>Spirochaetota</taxon>
        <taxon>Spirochaetia</taxon>
        <taxon>Leptospirales</taxon>
        <taxon>Leptospiraceae</taxon>
        <taxon>Leptospira</taxon>
    </lineage>
</organism>
<feature type="transmembrane region" description="Helical" evidence="1">
    <location>
        <begin position="156"/>
        <end position="174"/>
    </location>
</feature>
<name>A0A5F1Z585_9LEPT</name>
<sequence length="537" mass="63442">MNKVLYWIERSLETFTNKNFIIFILVFFIGYLFYKRVGWDSGLSPLIQSDSQIKLYQTIEYKVNGLGSHQCYSKYKEFDENYRFYPFRYPWTYFTEKENGEKDCVFQYPSFFSQSFSLLPIPYRFFNGVILLFYLILSFSVILCLFYVFGIQETKILGLGGILYLVGYGISSAIEFSESIPSQLLLLSFFYAVFLLERNEKLTTPLLFFFGLFGGVSVFLRSESIFFIGVLGVFVFFRNRTSLFVFLKKYLPMVFGLVFALILFGFYNYFEFQEIFGVRSRVSFDDFSRLNLSHRFHLVSEFFFGNTDRIGFVFYCFPLILLVFYSILKLKLTYLQKLILYVNLVSFFLVVLLSPYSSGGLYLGLRFTEFSYLLFCIFGISLLGGTIQRTDKSIVMLLILLQVGFGFYHVRRNFKTIDYVKRYHDIFQSKLDNLPDAPVVHLSTFDLLLVSDSFLKKPHWITNSQKEFSALELKFLNAGINKFQVFFYDFKPPKDDNSTEEFYNEWINTKFEIKSKYYKKVSDEVIAGFRFMVWEKE</sequence>
<dbReference type="OrthoDB" id="345553at2"/>
<feature type="transmembrane region" description="Helical" evidence="1">
    <location>
        <begin position="203"/>
        <end position="220"/>
    </location>
</feature>
<feature type="transmembrane region" description="Helical" evidence="1">
    <location>
        <begin position="254"/>
        <end position="270"/>
    </location>
</feature>
<feature type="transmembrane region" description="Helical" evidence="1">
    <location>
        <begin position="340"/>
        <end position="358"/>
    </location>
</feature>
<evidence type="ECO:0008006" key="4">
    <source>
        <dbReference type="Google" id="ProtNLM"/>
    </source>
</evidence>
<dbReference type="Proteomes" id="UP000297891">
    <property type="component" value="Unassembled WGS sequence"/>
</dbReference>
<keyword evidence="1" id="KW-0472">Membrane</keyword>
<evidence type="ECO:0000313" key="2">
    <source>
        <dbReference type="EMBL" id="TGK91966.1"/>
    </source>
</evidence>
<dbReference type="RefSeq" id="WP_135677258.1">
    <property type="nucleotide sequence ID" value="NZ_RQFP01000014.1"/>
</dbReference>
<feature type="transmembrane region" description="Helical" evidence="1">
    <location>
        <begin position="20"/>
        <end position="37"/>
    </location>
</feature>
<gene>
    <name evidence="2" type="ORF">EHQ30_17445</name>
</gene>
<keyword evidence="3" id="KW-1185">Reference proteome</keyword>
<proteinExistence type="predicted"/>
<feature type="transmembrane region" description="Helical" evidence="1">
    <location>
        <begin position="394"/>
        <end position="410"/>
    </location>
</feature>
<accession>A0A5F1Z585</accession>
<feature type="transmembrane region" description="Helical" evidence="1">
    <location>
        <begin position="370"/>
        <end position="387"/>
    </location>
</feature>
<protein>
    <recommendedName>
        <fullName evidence="4">Glycosyltransferase RgtA/B/C/D-like domain-containing protein</fullName>
    </recommendedName>
</protein>
<dbReference type="InterPro" id="IPR059217">
    <property type="entry name" value="LA3751_2-like"/>
</dbReference>